<organism evidence="1 2">
    <name type="scientific">Aulographum hederae CBS 113979</name>
    <dbReference type="NCBI Taxonomy" id="1176131"/>
    <lineage>
        <taxon>Eukaryota</taxon>
        <taxon>Fungi</taxon>
        <taxon>Dikarya</taxon>
        <taxon>Ascomycota</taxon>
        <taxon>Pezizomycotina</taxon>
        <taxon>Dothideomycetes</taxon>
        <taxon>Pleosporomycetidae</taxon>
        <taxon>Aulographales</taxon>
        <taxon>Aulographaceae</taxon>
    </lineage>
</organism>
<evidence type="ECO:0000313" key="1">
    <source>
        <dbReference type="EMBL" id="KAF1987139.1"/>
    </source>
</evidence>
<gene>
    <name evidence="1" type="ORF">K402DRAFT_429838</name>
</gene>
<accession>A0A6G1H2A5</accession>
<reference evidence="1" key="1">
    <citation type="journal article" date="2020" name="Stud. Mycol.">
        <title>101 Dothideomycetes genomes: a test case for predicting lifestyles and emergence of pathogens.</title>
        <authorList>
            <person name="Haridas S."/>
            <person name="Albert R."/>
            <person name="Binder M."/>
            <person name="Bloem J."/>
            <person name="Labutti K."/>
            <person name="Salamov A."/>
            <person name="Andreopoulos B."/>
            <person name="Baker S."/>
            <person name="Barry K."/>
            <person name="Bills G."/>
            <person name="Bluhm B."/>
            <person name="Cannon C."/>
            <person name="Castanera R."/>
            <person name="Culley D."/>
            <person name="Daum C."/>
            <person name="Ezra D."/>
            <person name="Gonzalez J."/>
            <person name="Henrissat B."/>
            <person name="Kuo A."/>
            <person name="Liang C."/>
            <person name="Lipzen A."/>
            <person name="Lutzoni F."/>
            <person name="Magnuson J."/>
            <person name="Mondo S."/>
            <person name="Nolan M."/>
            <person name="Ohm R."/>
            <person name="Pangilinan J."/>
            <person name="Park H.-J."/>
            <person name="Ramirez L."/>
            <person name="Alfaro M."/>
            <person name="Sun H."/>
            <person name="Tritt A."/>
            <person name="Yoshinaga Y."/>
            <person name="Zwiers L.-H."/>
            <person name="Turgeon B."/>
            <person name="Goodwin S."/>
            <person name="Spatafora J."/>
            <person name="Crous P."/>
            <person name="Grigoriev I."/>
        </authorList>
    </citation>
    <scope>NUCLEOTIDE SEQUENCE</scope>
    <source>
        <strain evidence="1">CBS 113979</strain>
    </source>
</reference>
<protein>
    <submittedName>
        <fullName evidence="1">Uncharacterized protein</fullName>
    </submittedName>
</protein>
<dbReference type="EMBL" id="ML977154">
    <property type="protein sequence ID" value="KAF1987139.1"/>
    <property type="molecule type" value="Genomic_DNA"/>
</dbReference>
<name>A0A6G1H2A5_9PEZI</name>
<dbReference type="Proteomes" id="UP000800041">
    <property type="component" value="Unassembled WGS sequence"/>
</dbReference>
<evidence type="ECO:0000313" key="2">
    <source>
        <dbReference type="Proteomes" id="UP000800041"/>
    </source>
</evidence>
<sequence length="96" mass="10642">MCGKGLFPVRKSSLENGQRQLMTVVGVAVLRGVRGLACRAKYPEMLWIDVVCTMKLVDVVVPMGLLQMQMHPLEASQMNGVGRVCGSYTVFHHSHR</sequence>
<dbReference type="AlphaFoldDB" id="A0A6G1H2A5"/>
<keyword evidence="2" id="KW-1185">Reference proteome</keyword>
<proteinExistence type="predicted"/>